<evidence type="ECO:0000313" key="2">
    <source>
        <dbReference type="EMBL" id="NMP23255.1"/>
    </source>
</evidence>
<name>A0A7Y0Q3C6_9FIRM</name>
<evidence type="ECO:0000259" key="1">
    <source>
        <dbReference type="Pfam" id="PF01814"/>
    </source>
</evidence>
<proteinExistence type="predicted"/>
<protein>
    <submittedName>
        <fullName evidence="2">Hemerythrin domain-containing protein</fullName>
    </submittedName>
</protein>
<feature type="domain" description="Hemerythrin-like" evidence="1">
    <location>
        <begin position="21"/>
        <end position="135"/>
    </location>
</feature>
<dbReference type="RefSeq" id="WP_169100361.1">
    <property type="nucleotide sequence ID" value="NZ_JABBVZ010000045.1"/>
</dbReference>
<dbReference type="Gene3D" id="1.20.120.520">
    <property type="entry name" value="nmb1532 protein domain like"/>
    <property type="match status" value="1"/>
</dbReference>
<gene>
    <name evidence="2" type="ORF">HIJ39_12995</name>
</gene>
<dbReference type="AlphaFoldDB" id="A0A7Y0Q3C6"/>
<keyword evidence="3" id="KW-1185">Reference proteome</keyword>
<evidence type="ECO:0000313" key="3">
    <source>
        <dbReference type="Proteomes" id="UP000533476"/>
    </source>
</evidence>
<accession>A0A7Y0Q3C6</accession>
<sequence length="155" mass="17277">MAALQQKEGHQKIHEAALTDLEDMMAILRRALKRDPAAARPIAVEVVDYLDQKINAHAAVEEADLYPVIMAQKKELAPVLQALKRDHQLLAIWLDEARGSLDYHRGVDGHVMARLEAYLLLLARHFQDEESALVRAFSMSEDASRAKGEVANGTT</sequence>
<dbReference type="Proteomes" id="UP000533476">
    <property type="component" value="Unassembled WGS sequence"/>
</dbReference>
<dbReference type="InterPro" id="IPR012312">
    <property type="entry name" value="Hemerythrin-like"/>
</dbReference>
<dbReference type="Pfam" id="PF01814">
    <property type="entry name" value="Hemerythrin"/>
    <property type="match status" value="1"/>
</dbReference>
<reference evidence="2 3" key="1">
    <citation type="submission" date="2020-04" db="EMBL/GenBank/DDBJ databases">
        <authorList>
            <person name="Zhang R."/>
            <person name="Schippers A."/>
        </authorList>
    </citation>
    <scope>NUCLEOTIDE SEQUENCE [LARGE SCALE GENOMIC DNA]</scope>
    <source>
        <strain evidence="2 3">DSM 109850</strain>
    </source>
</reference>
<comment type="caution">
    <text evidence="2">The sequence shown here is derived from an EMBL/GenBank/DDBJ whole genome shotgun (WGS) entry which is preliminary data.</text>
</comment>
<organism evidence="2 3">
    <name type="scientific">Sulfobacillus harzensis</name>
    <dbReference type="NCBI Taxonomy" id="2729629"/>
    <lineage>
        <taxon>Bacteria</taxon>
        <taxon>Bacillati</taxon>
        <taxon>Bacillota</taxon>
        <taxon>Clostridia</taxon>
        <taxon>Eubacteriales</taxon>
        <taxon>Clostridiales Family XVII. Incertae Sedis</taxon>
        <taxon>Sulfobacillus</taxon>
    </lineage>
</organism>
<dbReference type="EMBL" id="JABBVZ010000045">
    <property type="protein sequence ID" value="NMP23255.1"/>
    <property type="molecule type" value="Genomic_DNA"/>
</dbReference>